<comment type="caution">
    <text evidence="3">The sequence shown here is derived from an EMBL/GenBank/DDBJ whole genome shotgun (WGS) entry which is preliminary data.</text>
</comment>
<dbReference type="Gene3D" id="3.20.20.140">
    <property type="entry name" value="Metal-dependent hydrolases"/>
    <property type="match status" value="1"/>
</dbReference>
<dbReference type="SUPFAM" id="SSF51338">
    <property type="entry name" value="Composite domain of metallo-dependent hydrolases"/>
    <property type="match status" value="1"/>
</dbReference>
<dbReference type="RefSeq" id="WP_063702799.1">
    <property type="nucleotide sequence ID" value="NZ_LUUB01000075.1"/>
</dbReference>
<dbReference type="SUPFAM" id="SSF51556">
    <property type="entry name" value="Metallo-dependent hydrolases"/>
    <property type="match status" value="1"/>
</dbReference>
<reference evidence="3 4" key="1">
    <citation type="submission" date="2016-03" db="EMBL/GenBank/DDBJ databases">
        <title>Draft Genome Sequence of the Strain BR 10245 (Bradyrhizobium sp.) isolated from nodules of Centrolobium paraense.</title>
        <authorList>
            <person name="Simoes-Araujo J.L.Sr."/>
            <person name="Barauna A.C."/>
            <person name="Silva K."/>
            <person name="Zilli J.E."/>
        </authorList>
    </citation>
    <scope>NUCLEOTIDE SEQUENCE [LARGE SCALE GENOMIC DNA]</scope>
    <source>
        <strain evidence="3 4">BR 10245</strain>
    </source>
</reference>
<dbReference type="AlphaFoldDB" id="A0A176YID5"/>
<protein>
    <submittedName>
        <fullName evidence="3">Amidohydrolase</fullName>
    </submittedName>
</protein>
<dbReference type="InterPro" id="IPR050378">
    <property type="entry name" value="Metallo-dep_Hydrolases_sf"/>
</dbReference>
<dbReference type="Pfam" id="PF07969">
    <property type="entry name" value="Amidohydro_3"/>
    <property type="match status" value="1"/>
</dbReference>
<dbReference type="Proteomes" id="UP000076959">
    <property type="component" value="Unassembled WGS sequence"/>
</dbReference>
<evidence type="ECO:0000256" key="1">
    <source>
        <dbReference type="SAM" id="MobiDB-lite"/>
    </source>
</evidence>
<dbReference type="PANTHER" id="PTHR11647:SF1">
    <property type="entry name" value="COLLAPSIN RESPONSE MEDIATOR PROTEIN"/>
    <property type="match status" value="1"/>
</dbReference>
<dbReference type="InterPro" id="IPR011059">
    <property type="entry name" value="Metal-dep_hydrolase_composite"/>
</dbReference>
<gene>
    <name evidence="3" type="ORF">AYJ54_19485</name>
</gene>
<name>A0A176YID5_9BRAD</name>
<keyword evidence="4" id="KW-1185">Reference proteome</keyword>
<dbReference type="STRING" id="1505087.AYJ54_19485"/>
<evidence type="ECO:0000313" key="4">
    <source>
        <dbReference type="Proteomes" id="UP000076959"/>
    </source>
</evidence>
<organism evidence="3 4">
    <name type="scientific">Bradyrhizobium centrolobii</name>
    <dbReference type="NCBI Taxonomy" id="1505087"/>
    <lineage>
        <taxon>Bacteria</taxon>
        <taxon>Pseudomonadati</taxon>
        <taxon>Pseudomonadota</taxon>
        <taxon>Alphaproteobacteria</taxon>
        <taxon>Hyphomicrobiales</taxon>
        <taxon>Nitrobacteraceae</taxon>
        <taxon>Bradyrhizobium</taxon>
    </lineage>
</organism>
<dbReference type="EMBL" id="LUUB01000075">
    <property type="protein sequence ID" value="OAF06485.1"/>
    <property type="molecule type" value="Genomic_DNA"/>
</dbReference>
<accession>A0A176YID5</accession>
<keyword evidence="3" id="KW-0378">Hydrolase</keyword>
<feature type="domain" description="Amidohydrolase 3" evidence="2">
    <location>
        <begin position="45"/>
        <end position="549"/>
    </location>
</feature>
<evidence type="ECO:0000313" key="3">
    <source>
        <dbReference type="EMBL" id="OAF06485.1"/>
    </source>
</evidence>
<evidence type="ECO:0000259" key="2">
    <source>
        <dbReference type="Pfam" id="PF07969"/>
    </source>
</evidence>
<dbReference type="GO" id="GO:0005829">
    <property type="term" value="C:cytosol"/>
    <property type="evidence" value="ECO:0007669"/>
    <property type="project" value="TreeGrafter"/>
</dbReference>
<dbReference type="PANTHER" id="PTHR11647">
    <property type="entry name" value="HYDRANTOINASE/DIHYDROPYRIMIDINASE FAMILY MEMBER"/>
    <property type="match status" value="1"/>
</dbReference>
<dbReference type="GO" id="GO:0016812">
    <property type="term" value="F:hydrolase activity, acting on carbon-nitrogen (but not peptide) bonds, in cyclic amides"/>
    <property type="evidence" value="ECO:0007669"/>
    <property type="project" value="TreeGrafter"/>
</dbReference>
<dbReference type="InterPro" id="IPR013108">
    <property type="entry name" value="Amidohydro_3"/>
</dbReference>
<dbReference type="CDD" id="cd01297">
    <property type="entry name" value="D-aminoacylase"/>
    <property type="match status" value="1"/>
</dbReference>
<dbReference type="InterPro" id="IPR032466">
    <property type="entry name" value="Metal_Hydrolase"/>
</dbReference>
<feature type="region of interest" description="Disordered" evidence="1">
    <location>
        <begin position="375"/>
        <end position="394"/>
    </location>
</feature>
<sequence>MTNPDLVIRGGTIADGRGGELFEADVAIIGGKISEVGKVASKGQEEIDARGKLVTPGFVDVHTHYDGQVTWSQDITPSSQNGVTTAIMGNCGVGFAPCKPDDHTRLIQLMEGVEDIPEPVLSAGIPWAWESFPDYMNWLSKRDFDIDVGAQLPHAALRVYVMGERGARRDPSTAEDNAAMAKLAGEAVRAGALGFSTSRTLNHRTSTGDFTPTLKAGEDELTAIAGAMHREGRSVLQFVLDLSTIHEDLPMMLRVADSTKCPISFSITQNDKSPRRWRQTLDEINAAAKRGLSITAQIAARPVGLLLGLELSRNPFQTHPSYKAIAHLPLKERLALLHRPDVRKAILSETATATDDPLFFRPNYDKMFLLGDPPDYEQPPENALGPQARKQGRQPEELAYDAMLSDEGRGMLYVPFLNYSDGNLDATREMLIDPQSVPGLSDGGAHCGIICDASFPTYLLTHWTRDRKRGEKLSIPFVVAAQSRKTALSVGLTDRGLIAPGYKADVNVIDYDRLHLHPPKVHYDLPVGGRRLLQDVDGYEATIVSGVVTRRHGEATGQRPGKLIRGAQGVGQ</sequence>
<proteinExistence type="predicted"/>
<dbReference type="OrthoDB" id="9815027at2"/>